<feature type="chain" id="PRO_5034237653" evidence="2">
    <location>
        <begin position="35"/>
        <end position="80"/>
    </location>
</feature>
<organism evidence="3 4">
    <name type="scientific">Acidiphilium rubrum</name>
    <dbReference type="NCBI Taxonomy" id="526"/>
    <lineage>
        <taxon>Bacteria</taxon>
        <taxon>Pseudomonadati</taxon>
        <taxon>Pseudomonadota</taxon>
        <taxon>Alphaproteobacteria</taxon>
        <taxon>Acetobacterales</taxon>
        <taxon>Acidocellaceae</taxon>
        <taxon>Acidiphilium</taxon>
    </lineage>
</organism>
<feature type="region of interest" description="Disordered" evidence="1">
    <location>
        <begin position="33"/>
        <end position="80"/>
    </location>
</feature>
<dbReference type="Proteomes" id="UP000186308">
    <property type="component" value="Unassembled WGS sequence"/>
</dbReference>
<dbReference type="EMBL" id="FTNE01000053">
    <property type="protein sequence ID" value="SIR55425.1"/>
    <property type="molecule type" value="Genomic_DNA"/>
</dbReference>
<accession>A0A8G2CQ42</accession>
<sequence>MTNPTSPNRITKISLTLGSAVAVAGLVTALPAQAATSGSRCNGKTMSSKSSSKTGGAQTNHAAMSGKRTTSSNSATCSGK</sequence>
<evidence type="ECO:0000256" key="1">
    <source>
        <dbReference type="SAM" id="MobiDB-lite"/>
    </source>
</evidence>
<evidence type="ECO:0000313" key="3">
    <source>
        <dbReference type="EMBL" id="SIR55425.1"/>
    </source>
</evidence>
<feature type="compositionally biased region" description="Low complexity" evidence="1">
    <location>
        <begin position="43"/>
        <end position="56"/>
    </location>
</feature>
<keyword evidence="2" id="KW-0732">Signal</keyword>
<keyword evidence="4" id="KW-1185">Reference proteome</keyword>
<protein>
    <submittedName>
        <fullName evidence="3">Uncharacterized protein</fullName>
    </submittedName>
</protein>
<evidence type="ECO:0000256" key="2">
    <source>
        <dbReference type="SAM" id="SignalP"/>
    </source>
</evidence>
<feature type="signal peptide" evidence="2">
    <location>
        <begin position="1"/>
        <end position="34"/>
    </location>
</feature>
<dbReference type="AlphaFoldDB" id="A0A8G2CQ42"/>
<evidence type="ECO:0000313" key="4">
    <source>
        <dbReference type="Proteomes" id="UP000186308"/>
    </source>
</evidence>
<name>A0A8G2CQ42_ACIRU</name>
<gene>
    <name evidence="3" type="ORF">SAMN05421828_1537</name>
</gene>
<proteinExistence type="predicted"/>
<dbReference type="RefSeq" id="WP_139334219.1">
    <property type="nucleotide sequence ID" value="NZ_FTNE01000053.1"/>
</dbReference>
<reference evidence="3 4" key="1">
    <citation type="submission" date="2017-01" db="EMBL/GenBank/DDBJ databases">
        <authorList>
            <person name="Varghese N."/>
            <person name="Submissions S."/>
        </authorList>
    </citation>
    <scope>NUCLEOTIDE SEQUENCE [LARGE SCALE GENOMIC DNA]</scope>
    <source>
        <strain evidence="3 4">ATCC 35905</strain>
    </source>
</reference>
<comment type="caution">
    <text evidence="3">The sequence shown here is derived from an EMBL/GenBank/DDBJ whole genome shotgun (WGS) entry which is preliminary data.</text>
</comment>
<feature type="compositionally biased region" description="Polar residues" evidence="1">
    <location>
        <begin position="57"/>
        <end position="80"/>
    </location>
</feature>